<keyword evidence="5" id="KW-1185">Reference proteome</keyword>
<protein>
    <submittedName>
        <fullName evidence="4">Putative dienelactone hydrolase</fullName>
    </submittedName>
</protein>
<dbReference type="Pfam" id="PF03403">
    <property type="entry name" value="PAF-AH_p_II"/>
    <property type="match status" value="1"/>
</dbReference>
<gene>
    <name evidence="4" type="ORF">BDD16_001648</name>
</gene>
<proteinExistence type="predicted"/>
<keyword evidence="1 4" id="KW-0378">Hydrolase</keyword>
<dbReference type="Proteomes" id="UP000518288">
    <property type="component" value="Unassembled WGS sequence"/>
</dbReference>
<dbReference type="RefSeq" id="WP_179633525.1">
    <property type="nucleotide sequence ID" value="NZ_JACCFH010000001.1"/>
</dbReference>
<accession>A0A7Y9QWD2</accession>
<dbReference type="SUPFAM" id="SSF53474">
    <property type="entry name" value="alpha/beta-Hydrolases"/>
    <property type="match status" value="1"/>
</dbReference>
<dbReference type="GO" id="GO:0016042">
    <property type="term" value="P:lipid catabolic process"/>
    <property type="evidence" value="ECO:0007669"/>
    <property type="project" value="UniProtKB-KW"/>
</dbReference>
<comment type="caution">
    <text evidence="4">The sequence shown here is derived from an EMBL/GenBank/DDBJ whole genome shotgun (WGS) entry which is preliminary data.</text>
</comment>
<keyword evidence="2" id="KW-0442">Lipid degradation</keyword>
<dbReference type="EMBL" id="JACCFH010000001">
    <property type="protein sequence ID" value="NYG32662.1"/>
    <property type="molecule type" value="Genomic_DNA"/>
</dbReference>
<dbReference type="PANTHER" id="PTHR10272:SF0">
    <property type="entry name" value="PLATELET-ACTIVATING FACTOR ACETYLHYDROLASE"/>
    <property type="match status" value="1"/>
</dbReference>
<keyword evidence="3" id="KW-0443">Lipid metabolism</keyword>
<evidence type="ECO:0000313" key="5">
    <source>
        <dbReference type="Proteomes" id="UP000518288"/>
    </source>
</evidence>
<dbReference type="PANTHER" id="PTHR10272">
    <property type="entry name" value="PLATELET-ACTIVATING FACTOR ACETYLHYDROLASE"/>
    <property type="match status" value="1"/>
</dbReference>
<dbReference type="InterPro" id="IPR029058">
    <property type="entry name" value="AB_hydrolase_fold"/>
</dbReference>
<reference evidence="4 5" key="1">
    <citation type="submission" date="2020-07" db="EMBL/GenBank/DDBJ databases">
        <title>Genomic Encyclopedia of Archaeal and Bacterial Type Strains, Phase II (KMG-II): from individual species to whole genera.</title>
        <authorList>
            <person name="Goeker M."/>
        </authorList>
    </citation>
    <scope>NUCLEOTIDE SEQUENCE [LARGE SCALE GENOMIC DNA]</scope>
    <source>
        <strain evidence="4 5">DSM 21226</strain>
    </source>
</reference>
<evidence type="ECO:0000256" key="2">
    <source>
        <dbReference type="ARBA" id="ARBA00022963"/>
    </source>
</evidence>
<evidence type="ECO:0000313" key="4">
    <source>
        <dbReference type="EMBL" id="NYG32662.1"/>
    </source>
</evidence>
<evidence type="ECO:0000256" key="1">
    <source>
        <dbReference type="ARBA" id="ARBA00022801"/>
    </source>
</evidence>
<organism evidence="4 5">
    <name type="scientific">Sphaerotilus montanus</name>
    <dbReference type="NCBI Taxonomy" id="522889"/>
    <lineage>
        <taxon>Bacteria</taxon>
        <taxon>Pseudomonadati</taxon>
        <taxon>Pseudomonadota</taxon>
        <taxon>Betaproteobacteria</taxon>
        <taxon>Burkholderiales</taxon>
        <taxon>Sphaerotilaceae</taxon>
        <taxon>Sphaerotilus</taxon>
    </lineage>
</organism>
<evidence type="ECO:0000256" key="3">
    <source>
        <dbReference type="ARBA" id="ARBA00023098"/>
    </source>
</evidence>
<dbReference type="AlphaFoldDB" id="A0A7Y9QWD2"/>
<dbReference type="PIRSF" id="PIRSF031982">
    <property type="entry name" value="UCP031982_abhydr"/>
    <property type="match status" value="1"/>
</dbReference>
<dbReference type="Gene3D" id="3.40.50.1820">
    <property type="entry name" value="alpha/beta hydrolase"/>
    <property type="match status" value="1"/>
</dbReference>
<dbReference type="GO" id="GO:0003847">
    <property type="term" value="F:1-alkyl-2-acetylglycerophosphocholine esterase activity"/>
    <property type="evidence" value="ECO:0007669"/>
    <property type="project" value="TreeGrafter"/>
</dbReference>
<name>A0A7Y9QWD2_9BURK</name>
<sequence>MAFAHEVLVGLFVWLVGGHLSAAVAEPRLGFTQVAQADGGRTTVFYPTAAVEQPVRIGPFQLSWAAEAAPTQGNGHLIVVSHGSGGSPWVHADLARTLVSRGFVVAMPQHRGDNNLDDAHPGPDSWALRPREVSEAIDALAAQPQFAPGLTLDAVGVFGGSAGGHTALSLAGGLWSPSRFRDHCERNIEVDFSSCVGFITLLRGNWLDPIKVWVARQVIGWRFRDERLEGHTDSRVRAVVAMVPFAADFQPESLANPRTALGLVIAARDVNQVPAFHAEAVRAACAPRCDVLMHLPEAGHGAMLSPLPPFPPGSVADRLLGDPPFFDRGATLPRLHERIADYFVEKLGR</sequence>
<dbReference type="InterPro" id="IPR016986">
    <property type="entry name" value="UCP031982_abhydr"/>
</dbReference>